<evidence type="ECO:0000313" key="1">
    <source>
        <dbReference type="EMBL" id="WEU69871.1"/>
    </source>
</evidence>
<dbReference type="Proteomes" id="UP001269161">
    <property type="component" value="Segment"/>
</dbReference>
<name>A0AAF0IEX1_9CAUD</name>
<dbReference type="RefSeq" id="YP_011108633.1">
    <property type="nucleotide sequence ID" value="NC_091965.1"/>
</dbReference>
<dbReference type="EMBL" id="OQ198719">
    <property type="protein sequence ID" value="WEU69871.1"/>
    <property type="molecule type" value="Genomic_DNA"/>
</dbReference>
<sequence>MKRSNKHNGYMRSIARRIANLGVLKCKNKYLNDIQYEGKVIY</sequence>
<accession>A0AAF0IEX1</accession>
<reference evidence="1" key="1">
    <citation type="submission" date="2023-01" db="EMBL/GenBank/DDBJ databases">
        <title>New crAssphage isolates infecting Bacteroides cellulosilyticus.</title>
        <authorList>
            <person name="Papudeshi B."/>
            <person name="Vega A.A."/>
            <person name="Souza C."/>
            <person name="Giles S.K."/>
            <person name="Mallawaarachchi V."/>
            <person name="Roach M.J."/>
            <person name="An M."/>
            <person name="Jacobson N."/>
            <person name="McNair K."/>
            <person name="Mora M.F."/>
            <person name="Pastrana K."/>
            <person name="Leigh C."/>
            <person name="Cram C."/>
            <person name="Plewa W.S."/>
            <person name="Grigson S.R."/>
            <person name="Bouras G.S."/>
            <person name="Decewicz P."/>
            <person name="Luque A."/>
            <person name="Droit L."/>
            <person name="Handley S."/>
            <person name="Segall A.M."/>
            <person name="Dinsdale E.A."/>
            <person name="Edwards R.A."/>
        </authorList>
    </citation>
    <scope>NUCLEOTIDE SEQUENCE</scope>
    <source>
        <strain evidence="1">Bc11</strain>
    </source>
</reference>
<protein>
    <submittedName>
        <fullName evidence="1">Uncharacterized protein</fullName>
    </submittedName>
</protein>
<proteinExistence type="predicted"/>
<organism evidence="1 2">
    <name type="scientific">Caudoviricetes sp. 'Rudgehvirus jaberico'</name>
    <dbReference type="NCBI Taxonomy" id="3028515"/>
    <lineage>
        <taxon>Viruses</taxon>
        <taxon>Duplodnaviria</taxon>
        <taxon>Heunggongvirae</taxon>
        <taxon>Uroviricota</taxon>
        <taxon>Caudoviricetes</taxon>
        <taxon>Crassvirales</taxon>
        <taxon>Intestiviridae</taxon>
        <taxon>Crudevirinae</taxon>
    </lineage>
</organism>
<keyword evidence="2" id="KW-1185">Reference proteome</keyword>
<evidence type="ECO:0000313" key="2">
    <source>
        <dbReference type="Proteomes" id="UP001269161"/>
    </source>
</evidence>